<dbReference type="RefSeq" id="WP_281482244.1">
    <property type="nucleotide sequence ID" value="NZ_CP124543.1"/>
</dbReference>
<proteinExistence type="predicted"/>
<dbReference type="KEGG" id="hbq:QI031_24715"/>
<protein>
    <submittedName>
        <fullName evidence="1">Uncharacterized protein</fullName>
    </submittedName>
</protein>
<sequence>MLLFLKHTGGFLVYLDWADVRTINVLEALRDPRLFQEVGDLTAIIYVR</sequence>
<accession>A0AAJ6NR07</accession>
<gene>
    <name evidence="1" type="ORF">QI031_24715</name>
</gene>
<name>A0AAJ6NR07_9CYAN</name>
<organism evidence="1 2">
    <name type="scientific">Halotia branconii CENA392</name>
    <dbReference type="NCBI Taxonomy" id="1539056"/>
    <lineage>
        <taxon>Bacteria</taxon>
        <taxon>Bacillati</taxon>
        <taxon>Cyanobacteriota</taxon>
        <taxon>Cyanophyceae</taxon>
        <taxon>Nostocales</taxon>
        <taxon>Nodulariaceae</taxon>
        <taxon>Halotia</taxon>
    </lineage>
</organism>
<evidence type="ECO:0000313" key="1">
    <source>
        <dbReference type="EMBL" id="WGV24936.1"/>
    </source>
</evidence>
<dbReference type="AlphaFoldDB" id="A0AAJ6NR07"/>
<dbReference type="EMBL" id="CP124543">
    <property type="protein sequence ID" value="WGV24936.1"/>
    <property type="molecule type" value="Genomic_DNA"/>
</dbReference>
<keyword evidence="2" id="KW-1185">Reference proteome</keyword>
<dbReference type="Proteomes" id="UP001223520">
    <property type="component" value="Chromosome"/>
</dbReference>
<evidence type="ECO:0000313" key="2">
    <source>
        <dbReference type="Proteomes" id="UP001223520"/>
    </source>
</evidence>
<reference evidence="1 2" key="1">
    <citation type="journal article" date="2023" name="Limnol Oceanogr Lett">
        <title>Environmental adaptations by the intertidal Antarctic cyanobacterium Halotia branconii CENA392 as revealed using long-read genome sequencing.</title>
        <authorList>
            <person name="Dextro R.B."/>
            <person name="Delbaje E."/>
            <person name="Freitas P.N.N."/>
            <person name="Geraldes V."/>
            <person name="Pinto E."/>
            <person name="Long P.F."/>
            <person name="Fiore M.F."/>
        </authorList>
    </citation>
    <scope>NUCLEOTIDE SEQUENCE [LARGE SCALE GENOMIC DNA]</scope>
    <source>
        <strain evidence="1 2">CENA392</strain>
    </source>
</reference>